<evidence type="ECO:0000256" key="6">
    <source>
        <dbReference type="ARBA" id="ARBA00022741"/>
    </source>
</evidence>
<comment type="subunit">
    <text evidence="10">Homotetramer; dimer of dimers.</text>
</comment>
<evidence type="ECO:0000256" key="7">
    <source>
        <dbReference type="ARBA" id="ARBA00022840"/>
    </source>
</evidence>
<evidence type="ECO:0000256" key="5">
    <source>
        <dbReference type="ARBA" id="ARBA00022723"/>
    </source>
</evidence>
<dbReference type="GO" id="GO:0006730">
    <property type="term" value="P:one-carbon metabolic process"/>
    <property type="evidence" value="ECO:0007669"/>
    <property type="project" value="UniProtKB-KW"/>
</dbReference>
<keyword evidence="9 10" id="KW-0630">Potassium</keyword>
<feature type="binding site" description="in other chain" evidence="10">
    <location>
        <begin position="258"/>
        <end position="259"/>
    </location>
    <ligand>
        <name>ATP</name>
        <dbReference type="ChEBI" id="CHEBI:30616"/>
        <note>ligand shared between two neighboring subunits</note>
    </ligand>
</feature>
<dbReference type="InterPro" id="IPR022636">
    <property type="entry name" value="S-AdoMet_synthetase_sfam"/>
</dbReference>
<feature type="binding site" description="in other chain" evidence="10">
    <location>
        <position position="57"/>
    </location>
    <ligand>
        <name>L-methionine</name>
        <dbReference type="ChEBI" id="CHEBI:57844"/>
        <note>ligand shared between two neighboring subunits</note>
    </ligand>
</feature>
<evidence type="ECO:0000256" key="3">
    <source>
        <dbReference type="ARBA" id="ARBA00022563"/>
    </source>
</evidence>
<dbReference type="InterPro" id="IPR022628">
    <property type="entry name" value="S-AdoMet_synt_N"/>
</dbReference>
<keyword evidence="6 10" id="KW-0547">Nucleotide-binding</keyword>
<feature type="domain" description="S-adenosylmethionine synthetase central" evidence="14">
    <location>
        <begin position="127"/>
        <end position="244"/>
    </location>
</feature>
<dbReference type="InterPro" id="IPR022629">
    <property type="entry name" value="S-AdoMet_synt_central"/>
</dbReference>
<feature type="domain" description="S-adenosylmethionine synthetase N-terminal" evidence="13">
    <location>
        <begin position="5"/>
        <end position="102"/>
    </location>
</feature>
<feature type="binding site" description="in other chain" evidence="10">
    <location>
        <position position="16"/>
    </location>
    <ligand>
        <name>ATP</name>
        <dbReference type="ChEBI" id="CHEBI:30616"/>
        <note>ligand shared between two neighboring subunits</note>
    </ligand>
</feature>
<evidence type="ECO:0000313" key="16">
    <source>
        <dbReference type="EMBL" id="RUS58399.1"/>
    </source>
</evidence>
<feature type="binding site" description="in other chain" evidence="10">
    <location>
        <begin position="176"/>
        <end position="178"/>
    </location>
    <ligand>
        <name>ATP</name>
        <dbReference type="ChEBI" id="CHEBI:30616"/>
        <note>ligand shared between two neighboring subunits</note>
    </ligand>
</feature>
<dbReference type="Gene3D" id="3.30.300.10">
    <property type="match status" value="3"/>
</dbReference>
<feature type="domain" description="S-adenosylmethionine synthetase C-terminal" evidence="15">
    <location>
        <begin position="246"/>
        <end position="384"/>
    </location>
</feature>
<evidence type="ECO:0000259" key="15">
    <source>
        <dbReference type="Pfam" id="PF02773"/>
    </source>
</evidence>
<proteinExistence type="inferred from homology"/>
<feature type="binding site" evidence="10">
    <location>
        <position position="275"/>
    </location>
    <ligand>
        <name>ATP</name>
        <dbReference type="ChEBI" id="CHEBI:30616"/>
        <note>ligand shared between two neighboring subunits</note>
    </ligand>
</feature>
<dbReference type="EMBL" id="JTFC01000003">
    <property type="protein sequence ID" value="RUS58399.1"/>
    <property type="molecule type" value="Genomic_DNA"/>
</dbReference>
<dbReference type="InterPro" id="IPR022630">
    <property type="entry name" value="S-AdoMet_synt_C"/>
</dbReference>
<dbReference type="GO" id="GO:0005524">
    <property type="term" value="F:ATP binding"/>
    <property type="evidence" value="ECO:0007669"/>
    <property type="project" value="UniProtKB-UniRule"/>
</dbReference>
<dbReference type="AlphaFoldDB" id="A0A433RYT7"/>
<reference evidence="16 17" key="1">
    <citation type="submission" date="2014-11" db="EMBL/GenBank/DDBJ databases">
        <title>Genome sequence and analysis of novel Kurthia sp.</title>
        <authorList>
            <person name="Lawson J.N."/>
            <person name="Gonzalez J.E."/>
            <person name="Rinauldi L."/>
            <person name="Xuan Z."/>
            <person name="Firman A."/>
            <person name="Shaddox L."/>
            <person name="Trudeau A."/>
            <person name="Shah S."/>
            <person name="Reiman D."/>
        </authorList>
    </citation>
    <scope>NUCLEOTIDE SEQUENCE [LARGE SCALE GENOMIC DNA]</scope>
    <source>
        <strain evidence="16 17">3B1D</strain>
    </source>
</reference>
<comment type="pathway">
    <text evidence="1 10">Amino-acid biosynthesis; S-adenosyl-L-methionine biosynthesis; S-adenosyl-L-methionine from L-methionine: step 1/1.</text>
</comment>
<feature type="region of interest" description="Flexible loop" evidence="10">
    <location>
        <begin position="100"/>
        <end position="110"/>
    </location>
</feature>
<dbReference type="PROSITE" id="PS00376">
    <property type="entry name" value="ADOMET_SYNTHASE_1"/>
    <property type="match status" value="1"/>
</dbReference>
<feature type="binding site" evidence="10">
    <location>
        <position position="252"/>
    </location>
    <ligand>
        <name>ATP</name>
        <dbReference type="ChEBI" id="CHEBI:30616"/>
        <note>ligand shared between two neighboring subunits</note>
    </ligand>
</feature>
<feature type="binding site" evidence="10">
    <location>
        <position position="44"/>
    </location>
    <ligand>
        <name>K(+)</name>
        <dbReference type="ChEBI" id="CHEBI:29103"/>
    </ligand>
</feature>
<evidence type="ECO:0000256" key="2">
    <source>
        <dbReference type="ARBA" id="ARBA00009685"/>
    </source>
</evidence>
<dbReference type="FunFam" id="3.30.300.10:FF:000003">
    <property type="entry name" value="S-adenosylmethionine synthase"/>
    <property type="match status" value="1"/>
</dbReference>
<keyword evidence="8 10" id="KW-0460">Magnesium</keyword>
<keyword evidence="4 10" id="KW-0808">Transferase</keyword>
<dbReference type="PIRSF" id="PIRSF000497">
    <property type="entry name" value="MAT"/>
    <property type="match status" value="1"/>
</dbReference>
<dbReference type="InterPro" id="IPR002133">
    <property type="entry name" value="S-AdoMet_synthetase"/>
</dbReference>
<comment type="subcellular location">
    <subcellularLocation>
        <location evidence="10 11">Cytoplasm</location>
    </subcellularLocation>
</comment>
<comment type="caution">
    <text evidence="16">The sequence shown here is derived from an EMBL/GenBank/DDBJ whole genome shotgun (WGS) entry which is preliminary data.</text>
</comment>
<dbReference type="PROSITE" id="PS00377">
    <property type="entry name" value="ADOMET_SYNTHASE_2"/>
    <property type="match status" value="1"/>
</dbReference>
<evidence type="ECO:0000259" key="13">
    <source>
        <dbReference type="Pfam" id="PF00438"/>
    </source>
</evidence>
<dbReference type="GO" id="GO:0000287">
    <property type="term" value="F:magnesium ion binding"/>
    <property type="evidence" value="ECO:0007669"/>
    <property type="project" value="UniProtKB-UniRule"/>
</dbReference>
<evidence type="ECO:0000256" key="12">
    <source>
        <dbReference type="RuleBase" id="RU004462"/>
    </source>
</evidence>
<keyword evidence="7 10" id="KW-0067">ATP-binding</keyword>
<feature type="binding site" description="in other chain" evidence="10">
    <location>
        <position position="283"/>
    </location>
    <ligand>
        <name>L-methionine</name>
        <dbReference type="ChEBI" id="CHEBI:57844"/>
        <note>ligand shared between two neighboring subunits</note>
    </ligand>
</feature>
<comment type="function">
    <text evidence="10">Catalyzes the formation of S-adenosylmethionine (AdoMet) from methionine and ATP. The overall synthetic reaction is composed of two sequential steps, AdoMet formation and the subsequent tripolyphosphate hydrolysis which occurs prior to release of AdoMet from the enzyme.</text>
</comment>
<dbReference type="GO" id="GO:0006556">
    <property type="term" value="P:S-adenosylmethionine biosynthetic process"/>
    <property type="evidence" value="ECO:0007669"/>
    <property type="project" value="UniProtKB-UniRule"/>
</dbReference>
<dbReference type="InterPro" id="IPR022631">
    <property type="entry name" value="ADOMET_SYNTHASE_CS"/>
</dbReference>
<name>A0A433RYT7_9BACL</name>
<comment type="catalytic activity">
    <reaction evidence="10">
        <text>L-methionine + ATP + H2O = S-adenosyl-L-methionine + phosphate + diphosphate</text>
        <dbReference type="Rhea" id="RHEA:21080"/>
        <dbReference type="ChEBI" id="CHEBI:15377"/>
        <dbReference type="ChEBI" id="CHEBI:30616"/>
        <dbReference type="ChEBI" id="CHEBI:33019"/>
        <dbReference type="ChEBI" id="CHEBI:43474"/>
        <dbReference type="ChEBI" id="CHEBI:57844"/>
        <dbReference type="ChEBI" id="CHEBI:59789"/>
        <dbReference type="EC" id="2.5.1.6"/>
    </reaction>
</comment>
<gene>
    <name evidence="10" type="primary">metK</name>
    <name evidence="16" type="ORF">QI30_00560</name>
</gene>
<evidence type="ECO:0000256" key="8">
    <source>
        <dbReference type="ARBA" id="ARBA00022842"/>
    </source>
</evidence>
<feature type="binding site" evidence="10">
    <location>
        <position position="252"/>
    </location>
    <ligand>
        <name>L-methionine</name>
        <dbReference type="ChEBI" id="CHEBI:57844"/>
        <note>ligand shared between two neighboring subunits</note>
    </ligand>
</feature>
<evidence type="ECO:0000313" key="17">
    <source>
        <dbReference type="Proteomes" id="UP000288623"/>
    </source>
</evidence>
<comment type="similarity">
    <text evidence="2 10 12">Belongs to the AdoMet synthase family.</text>
</comment>
<comment type="cofactor">
    <cofactor evidence="10">
        <name>Mg(2+)</name>
        <dbReference type="ChEBI" id="CHEBI:18420"/>
    </cofactor>
    <text evidence="10">Binds 2 divalent ions per subunit.</text>
</comment>
<dbReference type="EC" id="2.5.1.6" evidence="10"/>
<dbReference type="UniPathway" id="UPA00315">
    <property type="reaction ID" value="UER00080"/>
</dbReference>
<feature type="binding site" evidence="10">
    <location>
        <position position="279"/>
    </location>
    <ligand>
        <name>ATP</name>
        <dbReference type="ChEBI" id="CHEBI:30616"/>
        <note>ligand shared between two neighboring subunits</note>
    </ligand>
</feature>
<comment type="cofactor">
    <cofactor evidence="10">
        <name>K(+)</name>
        <dbReference type="ChEBI" id="CHEBI:29103"/>
    </cofactor>
    <text evidence="10">Binds 1 potassium ion per subunit.</text>
</comment>
<dbReference type="GO" id="GO:0005737">
    <property type="term" value="C:cytoplasm"/>
    <property type="evidence" value="ECO:0007669"/>
    <property type="project" value="UniProtKB-SubCell"/>
</dbReference>
<keyword evidence="3 10" id="KW-0554">One-carbon metabolism</keyword>
<organism evidence="16 17">
    <name type="scientific">Candidatus Kurthia intestinigallinarum</name>
    <dbReference type="NCBI Taxonomy" id="1562256"/>
    <lineage>
        <taxon>Bacteria</taxon>
        <taxon>Bacillati</taxon>
        <taxon>Bacillota</taxon>
        <taxon>Bacilli</taxon>
        <taxon>Bacillales</taxon>
        <taxon>Caryophanaceae</taxon>
        <taxon>Kurthia</taxon>
    </lineage>
</organism>
<feature type="binding site" description="in other chain" evidence="10">
    <location>
        <begin position="243"/>
        <end position="244"/>
    </location>
    <ligand>
        <name>ATP</name>
        <dbReference type="ChEBI" id="CHEBI:30616"/>
        <note>ligand shared between two neighboring subunits</note>
    </ligand>
</feature>
<dbReference type="Proteomes" id="UP000288623">
    <property type="component" value="Unassembled WGS sequence"/>
</dbReference>
<dbReference type="RefSeq" id="WP_126989022.1">
    <property type="nucleotide sequence ID" value="NZ_JTFC01000003.1"/>
</dbReference>
<evidence type="ECO:0000256" key="4">
    <source>
        <dbReference type="ARBA" id="ARBA00022679"/>
    </source>
</evidence>
<dbReference type="HAMAP" id="MF_00086">
    <property type="entry name" value="S_AdoMet_synth1"/>
    <property type="match status" value="1"/>
</dbReference>
<evidence type="ECO:0000256" key="9">
    <source>
        <dbReference type="ARBA" id="ARBA00022958"/>
    </source>
</evidence>
<feature type="binding site" evidence="10">
    <location>
        <position position="18"/>
    </location>
    <ligand>
        <name>Mg(2+)</name>
        <dbReference type="ChEBI" id="CHEBI:18420"/>
    </ligand>
</feature>
<dbReference type="Pfam" id="PF00438">
    <property type="entry name" value="S-AdoMet_synt_N"/>
    <property type="match status" value="1"/>
</dbReference>
<keyword evidence="5 10" id="KW-0479">Metal-binding</keyword>
<dbReference type="FunFam" id="3.30.300.10:FF:000004">
    <property type="entry name" value="S-adenosylmethionine synthase"/>
    <property type="match status" value="1"/>
</dbReference>
<dbReference type="Pfam" id="PF02773">
    <property type="entry name" value="S-AdoMet_synt_C"/>
    <property type="match status" value="1"/>
</dbReference>
<dbReference type="OrthoDB" id="9801686at2"/>
<dbReference type="PANTHER" id="PTHR11964">
    <property type="entry name" value="S-ADENOSYLMETHIONINE SYNTHETASE"/>
    <property type="match status" value="1"/>
</dbReference>
<sequence length="397" mass="43131">MAQRRLFTSESVTEGHPDKICDQISDAILDAVLEKDPNARVACETTVTTGLVLVTGELTTSTYVDMKGIVRDTVAEIGYTRGKYGFDAENLAVLVAVGEQSPDIAQGVDQALEAREGSMSDEEIEAIGAGDQGLMFGYACNETPELMPLPISLAHKLSRRLTEVRKSGELAYLRPDGKTQVTVEYDEEQHAVRVDTIVISTQHDEETTLEQIQADMKEHVIKQVVPAELLDEQTKYFINPTGRFVIGGPKGDAGLTGRKIIVDTYGGYARHGGGAFSGKDATKVDRSGAYAARYVAKNIVASGLADRAEVQLAYAIGVAQPVSISIDTFGTGTVSEAELVEAVRELFDLRPAGIIKMLDLRRPIYKQTAAYGHFGRTDLNVPWEETNKAEALKARFN</sequence>
<dbReference type="CDD" id="cd18079">
    <property type="entry name" value="S-AdoMet_synt"/>
    <property type="match status" value="1"/>
</dbReference>
<keyword evidence="10" id="KW-0963">Cytoplasm</keyword>
<dbReference type="SUPFAM" id="SSF55973">
    <property type="entry name" value="S-adenosylmethionine synthetase"/>
    <property type="match status" value="3"/>
</dbReference>
<dbReference type="GO" id="GO:0004478">
    <property type="term" value="F:methionine adenosyltransferase activity"/>
    <property type="evidence" value="ECO:0007669"/>
    <property type="project" value="UniProtKB-UniRule"/>
</dbReference>
<evidence type="ECO:0000259" key="14">
    <source>
        <dbReference type="Pfam" id="PF02772"/>
    </source>
</evidence>
<keyword evidence="17" id="KW-1185">Reference proteome</keyword>
<feature type="binding site" description="in other chain" evidence="10">
    <location>
        <position position="100"/>
    </location>
    <ligand>
        <name>L-methionine</name>
        <dbReference type="ChEBI" id="CHEBI:57844"/>
        <note>ligand shared between two neighboring subunits</note>
    </ligand>
</feature>
<evidence type="ECO:0000256" key="11">
    <source>
        <dbReference type="RuleBase" id="RU000542"/>
    </source>
</evidence>
<dbReference type="Pfam" id="PF02772">
    <property type="entry name" value="S-AdoMet_synt_M"/>
    <property type="match status" value="1"/>
</dbReference>
<dbReference type="NCBIfam" id="TIGR01034">
    <property type="entry name" value="metK"/>
    <property type="match status" value="1"/>
</dbReference>
<evidence type="ECO:0000256" key="10">
    <source>
        <dbReference type="HAMAP-Rule" id="MF_00086"/>
    </source>
</evidence>
<accession>A0A433RYT7</accession>
<protein>
    <recommendedName>
        <fullName evidence="10">S-adenosylmethionine synthase</fullName>
        <shortName evidence="10">AdoMet synthase</shortName>
        <ecNumber evidence="10">2.5.1.6</ecNumber>
    </recommendedName>
    <alternativeName>
        <fullName evidence="10">MAT</fullName>
    </alternativeName>
    <alternativeName>
        <fullName evidence="10">Methionine adenosyltransferase</fullName>
    </alternativeName>
</protein>
<evidence type="ECO:0000256" key="1">
    <source>
        <dbReference type="ARBA" id="ARBA00005224"/>
    </source>
</evidence>